<reference evidence="1 2" key="1">
    <citation type="journal article" date="2016" name="Syst. Appl. Microbiol.">
        <title>Genomic characterization of a fructophilic bee symbiont Lactobacillus kunkeei reveals its niche-specific adaptation.</title>
        <authorList>
            <person name="Maeno S."/>
            <person name="Tanizawa Y."/>
            <person name="Kanesaki Y."/>
            <person name="Kubota E."/>
            <person name="Kumar H."/>
            <person name="Dicks L."/>
            <person name="Salminen S."/>
            <person name="Nakagawa J."/>
            <person name="Arita M."/>
            <person name="Endo A."/>
        </authorList>
    </citation>
    <scope>NUCLEOTIDE SEQUENCE [LARGE SCALE GENOMIC DNA]</scope>
    <source>
        <strain evidence="1 2">FF30-6</strain>
    </source>
</reference>
<sequence length="66" mass="7299">MENQWDKSKITVNTLGSDNVLRKRSIANAIQEVSPEQMAQLIAIVAELTGGKVDEARLVQENKYVG</sequence>
<accession>A0A1L8CGL0</accession>
<dbReference type="RefSeq" id="WP_094750572.1">
    <property type="nucleotide sequence ID" value="NZ_BDDX01000004.1"/>
</dbReference>
<evidence type="ECO:0000313" key="1">
    <source>
        <dbReference type="EMBL" id="GAT90325.1"/>
    </source>
</evidence>
<gene>
    <name evidence="1" type="ORF">FF306_00423</name>
</gene>
<dbReference type="Proteomes" id="UP000186588">
    <property type="component" value="Unassembled WGS sequence"/>
</dbReference>
<organism evidence="1 2">
    <name type="scientific">Apilactobacillus kunkeei</name>
    <dbReference type="NCBI Taxonomy" id="148814"/>
    <lineage>
        <taxon>Bacteria</taxon>
        <taxon>Bacillati</taxon>
        <taxon>Bacillota</taxon>
        <taxon>Bacilli</taxon>
        <taxon>Lactobacillales</taxon>
        <taxon>Lactobacillaceae</taxon>
        <taxon>Apilactobacillus</taxon>
    </lineage>
</organism>
<protein>
    <submittedName>
        <fullName evidence="1">Uncharacterized protein</fullName>
    </submittedName>
</protein>
<comment type="caution">
    <text evidence="1">The sequence shown here is derived from an EMBL/GenBank/DDBJ whole genome shotgun (WGS) entry which is preliminary data.</text>
</comment>
<dbReference type="EMBL" id="BDDX01000004">
    <property type="protein sequence ID" value="GAT90325.1"/>
    <property type="molecule type" value="Genomic_DNA"/>
</dbReference>
<evidence type="ECO:0000313" key="2">
    <source>
        <dbReference type="Proteomes" id="UP000186588"/>
    </source>
</evidence>
<name>A0A1L8CGL0_9LACO</name>
<proteinExistence type="predicted"/>
<dbReference type="AlphaFoldDB" id="A0A1L8CGL0"/>